<protein>
    <submittedName>
        <fullName evidence="2">Uncharacterized protein</fullName>
    </submittedName>
</protein>
<keyword evidence="3" id="KW-1185">Reference proteome</keyword>
<proteinExistence type="predicted"/>
<feature type="region of interest" description="Disordered" evidence="1">
    <location>
        <begin position="48"/>
        <end position="118"/>
    </location>
</feature>
<organism evidence="2 3">
    <name type="scientific">Botrytis deweyae</name>
    <dbReference type="NCBI Taxonomy" id="2478750"/>
    <lineage>
        <taxon>Eukaryota</taxon>
        <taxon>Fungi</taxon>
        <taxon>Dikarya</taxon>
        <taxon>Ascomycota</taxon>
        <taxon>Pezizomycotina</taxon>
        <taxon>Leotiomycetes</taxon>
        <taxon>Helotiales</taxon>
        <taxon>Sclerotiniaceae</taxon>
        <taxon>Botrytis</taxon>
    </lineage>
</organism>
<reference evidence="2 3" key="1">
    <citation type="journal article" date="2020" name="Genome Biol. Evol.">
        <title>Comparative genomics of Sclerotiniaceae.</title>
        <authorList>
            <person name="Valero Jimenez C.A."/>
            <person name="Steentjes M."/>
            <person name="Scholten O.E."/>
            <person name="Van Kan J.A.L."/>
        </authorList>
    </citation>
    <scope>NUCLEOTIDE SEQUENCE [LARGE SCALE GENOMIC DNA]</scope>
    <source>
        <strain evidence="2 3">B1</strain>
    </source>
</reference>
<gene>
    <name evidence="2" type="ORF">EAE98_003308</name>
</gene>
<dbReference type="RefSeq" id="XP_038812392.1">
    <property type="nucleotide sequence ID" value="XM_038950928.1"/>
</dbReference>
<dbReference type="GeneID" id="62230082"/>
<dbReference type="EMBL" id="RCSX01000006">
    <property type="protein sequence ID" value="KAF7933599.1"/>
    <property type="molecule type" value="Genomic_DNA"/>
</dbReference>
<comment type="caution">
    <text evidence="2">The sequence shown here is derived from an EMBL/GenBank/DDBJ whole genome shotgun (WGS) entry which is preliminary data.</text>
</comment>
<feature type="compositionally biased region" description="Pro residues" evidence="1">
    <location>
        <begin position="85"/>
        <end position="95"/>
    </location>
</feature>
<dbReference type="Proteomes" id="UP000783213">
    <property type="component" value="Unassembled WGS sequence"/>
</dbReference>
<evidence type="ECO:0000256" key="1">
    <source>
        <dbReference type="SAM" id="MobiDB-lite"/>
    </source>
</evidence>
<accession>A0ABQ7IT81</accession>
<sequence length="118" mass="12776">MRVYDALLMDSRPGIVRISDIPEFEGANGSENKILVARVIKEIFGSTFAAPPNSTNETTDLHDPYKTPSEIEVQLPHAFASQHLLPPPPPPPAFRPAPHSRPKAPTSSYPVPPSSSPS</sequence>
<evidence type="ECO:0000313" key="3">
    <source>
        <dbReference type="Proteomes" id="UP000783213"/>
    </source>
</evidence>
<evidence type="ECO:0000313" key="2">
    <source>
        <dbReference type="EMBL" id="KAF7933599.1"/>
    </source>
</evidence>
<name>A0ABQ7IT81_9HELO</name>